<organism evidence="2 3">
    <name type="scientific">Pristionchus fissidentatus</name>
    <dbReference type="NCBI Taxonomy" id="1538716"/>
    <lineage>
        <taxon>Eukaryota</taxon>
        <taxon>Metazoa</taxon>
        <taxon>Ecdysozoa</taxon>
        <taxon>Nematoda</taxon>
        <taxon>Chromadorea</taxon>
        <taxon>Rhabditida</taxon>
        <taxon>Rhabditina</taxon>
        <taxon>Diplogasteromorpha</taxon>
        <taxon>Diplogasteroidea</taxon>
        <taxon>Neodiplogasteridae</taxon>
        <taxon>Pristionchus</taxon>
    </lineage>
</organism>
<name>A0AAV5WM17_9BILA</name>
<reference evidence="2" key="1">
    <citation type="submission" date="2023-10" db="EMBL/GenBank/DDBJ databases">
        <title>Genome assembly of Pristionchus species.</title>
        <authorList>
            <person name="Yoshida K."/>
            <person name="Sommer R.J."/>
        </authorList>
    </citation>
    <scope>NUCLEOTIDE SEQUENCE</scope>
    <source>
        <strain evidence="2">RS5133</strain>
    </source>
</reference>
<evidence type="ECO:0000259" key="1">
    <source>
        <dbReference type="PROSITE" id="PS00028"/>
    </source>
</evidence>
<feature type="non-terminal residue" evidence="2">
    <location>
        <position position="235"/>
    </location>
</feature>
<proteinExistence type="predicted"/>
<evidence type="ECO:0000313" key="2">
    <source>
        <dbReference type="EMBL" id="GMT31318.1"/>
    </source>
</evidence>
<dbReference type="AlphaFoldDB" id="A0AAV5WM17"/>
<dbReference type="InterPro" id="IPR013087">
    <property type="entry name" value="Znf_C2H2_type"/>
</dbReference>
<feature type="domain" description="C2H2-type" evidence="1">
    <location>
        <begin position="37"/>
        <end position="59"/>
    </location>
</feature>
<dbReference type="SUPFAM" id="SSF57667">
    <property type="entry name" value="beta-beta-alpha zinc fingers"/>
    <property type="match status" value="1"/>
</dbReference>
<dbReference type="InterPro" id="IPR036236">
    <property type="entry name" value="Znf_C2H2_sf"/>
</dbReference>
<accession>A0AAV5WM17</accession>
<keyword evidence="3" id="KW-1185">Reference proteome</keyword>
<gene>
    <name evidence="2" type="ORF">PFISCL1PPCAC_22615</name>
</gene>
<dbReference type="Proteomes" id="UP001432322">
    <property type="component" value="Unassembled WGS sequence"/>
</dbReference>
<dbReference type="PROSITE" id="PS00028">
    <property type="entry name" value="ZINC_FINGER_C2H2_1"/>
    <property type="match status" value="1"/>
</dbReference>
<dbReference type="EMBL" id="BTSY01000006">
    <property type="protein sequence ID" value="GMT31318.1"/>
    <property type="molecule type" value="Genomic_DNA"/>
</dbReference>
<evidence type="ECO:0000313" key="3">
    <source>
        <dbReference type="Proteomes" id="UP001432322"/>
    </source>
</evidence>
<comment type="caution">
    <text evidence="2">The sequence shown here is derived from an EMBL/GenBank/DDBJ whole genome shotgun (WGS) entry which is preliminary data.</text>
</comment>
<sequence length="235" mass="26657">LPRPLALCECIGQIIVRTLTEGVIGEDSKKKKPLPYCRMCDAVFNDFDSFYAHIQTDAHIERKKHDSLLLFDEPEAKLTKNQVVAREFMGIARMKQEKEHMPEGKRTSLNAQEIVEYRLKRRPCAECSRIWEEYGSLLERNEDTAIEFAFRSHPLHPCVALVSIVLEILKTHLQIGSDMAMKPSSARLTKFPTKEVLKQLANDLSAVISVPLELGSRHAVTCTGNFQVAMHCHAD</sequence>
<feature type="non-terminal residue" evidence="2">
    <location>
        <position position="1"/>
    </location>
</feature>
<protein>
    <recommendedName>
        <fullName evidence="1">C2H2-type domain-containing protein</fullName>
    </recommendedName>
</protein>